<gene>
    <name evidence="1" type="ORF">K452DRAFT_337188</name>
</gene>
<evidence type="ECO:0000313" key="1">
    <source>
        <dbReference type="EMBL" id="KAF2146880.1"/>
    </source>
</evidence>
<dbReference type="RefSeq" id="XP_033402588.1">
    <property type="nucleotide sequence ID" value="XM_033545253.1"/>
</dbReference>
<protein>
    <submittedName>
        <fullName evidence="1">Uncharacterized protein</fullName>
    </submittedName>
</protein>
<dbReference type="AlphaFoldDB" id="A0A6A6BSA4"/>
<dbReference type="PANTHER" id="PTHR38119">
    <property type="entry name" value="BTB DOMAIN-CONTAINING PROTEIN-RELATED"/>
    <property type="match status" value="1"/>
</dbReference>
<evidence type="ECO:0000313" key="2">
    <source>
        <dbReference type="Proteomes" id="UP000799438"/>
    </source>
</evidence>
<dbReference type="PANTHER" id="PTHR38119:SF1">
    <property type="entry name" value="BTB DOMAIN-CONTAINING PROTEIN"/>
    <property type="match status" value="1"/>
</dbReference>
<dbReference type="Proteomes" id="UP000799438">
    <property type="component" value="Unassembled WGS sequence"/>
</dbReference>
<keyword evidence="2" id="KW-1185">Reference proteome</keyword>
<accession>A0A6A6BSA4</accession>
<dbReference type="GeneID" id="54302753"/>
<proteinExistence type="predicted"/>
<name>A0A6A6BSA4_9PEZI</name>
<dbReference type="OrthoDB" id="10256606at2759"/>
<dbReference type="EMBL" id="ML995475">
    <property type="protein sequence ID" value="KAF2146880.1"/>
    <property type="molecule type" value="Genomic_DNA"/>
</dbReference>
<organism evidence="1 2">
    <name type="scientific">Aplosporella prunicola CBS 121167</name>
    <dbReference type="NCBI Taxonomy" id="1176127"/>
    <lineage>
        <taxon>Eukaryota</taxon>
        <taxon>Fungi</taxon>
        <taxon>Dikarya</taxon>
        <taxon>Ascomycota</taxon>
        <taxon>Pezizomycotina</taxon>
        <taxon>Dothideomycetes</taxon>
        <taxon>Dothideomycetes incertae sedis</taxon>
        <taxon>Botryosphaeriales</taxon>
        <taxon>Aplosporellaceae</taxon>
        <taxon>Aplosporella</taxon>
    </lineage>
</organism>
<reference evidence="1" key="1">
    <citation type="journal article" date="2020" name="Stud. Mycol.">
        <title>101 Dothideomycetes genomes: a test case for predicting lifestyles and emergence of pathogens.</title>
        <authorList>
            <person name="Haridas S."/>
            <person name="Albert R."/>
            <person name="Binder M."/>
            <person name="Bloem J."/>
            <person name="Labutti K."/>
            <person name="Salamov A."/>
            <person name="Andreopoulos B."/>
            <person name="Baker S."/>
            <person name="Barry K."/>
            <person name="Bills G."/>
            <person name="Bluhm B."/>
            <person name="Cannon C."/>
            <person name="Castanera R."/>
            <person name="Culley D."/>
            <person name="Daum C."/>
            <person name="Ezra D."/>
            <person name="Gonzalez J."/>
            <person name="Henrissat B."/>
            <person name="Kuo A."/>
            <person name="Liang C."/>
            <person name="Lipzen A."/>
            <person name="Lutzoni F."/>
            <person name="Magnuson J."/>
            <person name="Mondo S."/>
            <person name="Nolan M."/>
            <person name="Ohm R."/>
            <person name="Pangilinan J."/>
            <person name="Park H.-J."/>
            <person name="Ramirez L."/>
            <person name="Alfaro M."/>
            <person name="Sun H."/>
            <person name="Tritt A."/>
            <person name="Yoshinaga Y."/>
            <person name="Zwiers L.-H."/>
            <person name="Turgeon B."/>
            <person name="Goodwin S."/>
            <person name="Spatafora J."/>
            <person name="Crous P."/>
            <person name="Grigoriev I."/>
        </authorList>
    </citation>
    <scope>NUCLEOTIDE SEQUENCE</scope>
    <source>
        <strain evidence="1">CBS 121167</strain>
    </source>
</reference>
<sequence length="315" mass="36777">MFLLLTFVQRTLRTSATLDSELWQPRKTPQEDRSETDSTHKERRYVVEAHRRLLAIFYHKHPDFPFGKPEKMVQEIRTLVGIADHYGSTQIINVYMGRLRLDAAALDVFAQDPINLMKMSLTMKSDWMFREATIYLVSLPEAYWKEVVLHIDQPWVARYLEKKRIEFKNMLQDIDMKLLRFTIDPKPDSAVFERLAEAYFRSIVAKHLNAHAGSECGKNYAAIYRNIQSQKFVEVNPFHKYCKDFGMPKWMMDNAHTSLRQLHQKAAAIIEPILVDRTAAKRGSREPENMKLPLAFIEVADQDILWNVKSEGDTS</sequence>